<dbReference type="PANTHER" id="PTHR30055:SF238">
    <property type="entry name" value="MYCOFACTOCIN BIOSYNTHESIS TRANSCRIPTIONAL REGULATOR MFTR-RELATED"/>
    <property type="match status" value="1"/>
</dbReference>
<dbReference type="Proteomes" id="UP000266906">
    <property type="component" value="Unassembled WGS sequence"/>
</dbReference>
<evidence type="ECO:0000256" key="4">
    <source>
        <dbReference type="PROSITE-ProRule" id="PRU00335"/>
    </source>
</evidence>
<evidence type="ECO:0000259" key="5">
    <source>
        <dbReference type="PROSITE" id="PS50977"/>
    </source>
</evidence>
<proteinExistence type="predicted"/>
<feature type="DNA-binding region" description="H-T-H motif" evidence="4">
    <location>
        <begin position="32"/>
        <end position="51"/>
    </location>
</feature>
<dbReference type="GO" id="GO:0000976">
    <property type="term" value="F:transcription cis-regulatory region binding"/>
    <property type="evidence" value="ECO:0007669"/>
    <property type="project" value="TreeGrafter"/>
</dbReference>
<reference evidence="6 7" key="1">
    <citation type="submission" date="2018-11" db="EMBL/GenBank/DDBJ databases">
        <title>Sequencing the genomes of 1000 actinobacteria strains.</title>
        <authorList>
            <person name="Klenk H.-P."/>
        </authorList>
    </citation>
    <scope>NUCLEOTIDE SEQUENCE [LARGE SCALE GENOMIC DNA]</scope>
    <source>
        <strain evidence="6 7">DSM 44781</strain>
    </source>
</reference>
<dbReference type="AlphaFoldDB" id="A0A3N4S0A0"/>
<name>A0A3N4S0A0_9ACTN</name>
<dbReference type="EMBL" id="RKQG01000001">
    <property type="protein sequence ID" value="RPE36629.1"/>
    <property type="molecule type" value="Genomic_DNA"/>
</dbReference>
<dbReference type="Gene3D" id="1.10.357.10">
    <property type="entry name" value="Tetracycline Repressor, domain 2"/>
    <property type="match status" value="1"/>
</dbReference>
<evidence type="ECO:0000313" key="6">
    <source>
        <dbReference type="EMBL" id="RPE36629.1"/>
    </source>
</evidence>
<dbReference type="GO" id="GO:0003700">
    <property type="term" value="F:DNA-binding transcription factor activity"/>
    <property type="evidence" value="ECO:0007669"/>
    <property type="project" value="TreeGrafter"/>
</dbReference>
<dbReference type="RefSeq" id="WP_123819578.1">
    <property type="nucleotide sequence ID" value="NZ_RKQG01000001.1"/>
</dbReference>
<dbReference type="PANTHER" id="PTHR30055">
    <property type="entry name" value="HTH-TYPE TRANSCRIPTIONAL REGULATOR RUTR"/>
    <property type="match status" value="1"/>
</dbReference>
<keyword evidence="1" id="KW-0805">Transcription regulation</keyword>
<keyword evidence="2 4" id="KW-0238">DNA-binding</keyword>
<dbReference type="Pfam" id="PF00440">
    <property type="entry name" value="TetR_N"/>
    <property type="match status" value="1"/>
</dbReference>
<evidence type="ECO:0000256" key="2">
    <source>
        <dbReference type="ARBA" id="ARBA00023125"/>
    </source>
</evidence>
<comment type="caution">
    <text evidence="6">The sequence shown here is derived from an EMBL/GenBank/DDBJ whole genome shotgun (WGS) entry which is preliminary data.</text>
</comment>
<evidence type="ECO:0000256" key="3">
    <source>
        <dbReference type="ARBA" id="ARBA00023163"/>
    </source>
</evidence>
<evidence type="ECO:0000313" key="7">
    <source>
        <dbReference type="Proteomes" id="UP000266906"/>
    </source>
</evidence>
<dbReference type="PROSITE" id="PS50977">
    <property type="entry name" value="HTH_TETR_2"/>
    <property type="match status" value="1"/>
</dbReference>
<keyword evidence="3" id="KW-0804">Transcription</keyword>
<keyword evidence="7" id="KW-1185">Reference proteome</keyword>
<dbReference type="SUPFAM" id="SSF46689">
    <property type="entry name" value="Homeodomain-like"/>
    <property type="match status" value="1"/>
</dbReference>
<feature type="domain" description="HTH tetR-type" evidence="5">
    <location>
        <begin position="9"/>
        <end position="69"/>
    </location>
</feature>
<protein>
    <submittedName>
        <fullName evidence="6">TetR family transcriptional regulator</fullName>
    </submittedName>
</protein>
<sequence length="207" mass="21325">MSPRGVAIPDVRERLFAAAERVLSREGPAGLTNRSVTEEADCAKGLLYNHFADLDDFVAQLVLDRFAKVAAEVAPLPDRAGRGDVRENLAGAALVLLGANGPVIAAAAVSRNGVAERVERAWRDGAPGPGAVEGAVTAYLEGERRLGRLSPAADCPMLALALVGTVHHLLMHPHTGPAGPPELIRRLVAALVPAPGGGSTPVPPGGE</sequence>
<gene>
    <name evidence="6" type="ORF">EDD38_5006</name>
</gene>
<evidence type="ECO:0000256" key="1">
    <source>
        <dbReference type="ARBA" id="ARBA00023015"/>
    </source>
</evidence>
<dbReference type="InterPro" id="IPR001647">
    <property type="entry name" value="HTH_TetR"/>
</dbReference>
<dbReference type="InterPro" id="IPR009057">
    <property type="entry name" value="Homeodomain-like_sf"/>
</dbReference>
<organism evidence="6 7">
    <name type="scientific">Kitasatospora cineracea</name>
    <dbReference type="NCBI Taxonomy" id="88074"/>
    <lineage>
        <taxon>Bacteria</taxon>
        <taxon>Bacillati</taxon>
        <taxon>Actinomycetota</taxon>
        <taxon>Actinomycetes</taxon>
        <taxon>Kitasatosporales</taxon>
        <taxon>Streptomycetaceae</taxon>
        <taxon>Kitasatospora</taxon>
    </lineage>
</organism>
<accession>A0A3N4S0A0</accession>
<dbReference type="InterPro" id="IPR050109">
    <property type="entry name" value="HTH-type_TetR-like_transc_reg"/>
</dbReference>